<evidence type="ECO:0000256" key="2">
    <source>
        <dbReference type="ARBA" id="ARBA00023125"/>
    </source>
</evidence>
<protein>
    <submittedName>
        <fullName evidence="6">AcrR family transcriptional regulator</fullName>
    </submittedName>
</protein>
<organism evidence="6 7">
    <name type="scientific">Planomonospora venezuelensis</name>
    <dbReference type="NCBI Taxonomy" id="1999"/>
    <lineage>
        <taxon>Bacteria</taxon>
        <taxon>Bacillati</taxon>
        <taxon>Actinomycetota</taxon>
        <taxon>Actinomycetes</taxon>
        <taxon>Streptosporangiales</taxon>
        <taxon>Streptosporangiaceae</taxon>
        <taxon>Planomonospora</taxon>
    </lineage>
</organism>
<sequence>MSRDSFSKGVGVRADAQRNRERILDAAEEVFTHRGTAASTEEVARLAGVAIGTVFRHFPTKDDLLAAILKRLLARLAGDAATLGGADGLHVFFRRLVEQAAAKRTVVDLAGVSVPAAVGQLGEAVGELLRQAQAAGTVRDDVRRPEVMALLVSVCQGALQGGWDVELQERTLAVIFAGLAA</sequence>
<accession>A0A841DCA9</accession>
<dbReference type="PANTHER" id="PTHR30055">
    <property type="entry name" value="HTH-TYPE TRANSCRIPTIONAL REGULATOR RUTR"/>
    <property type="match status" value="1"/>
</dbReference>
<evidence type="ECO:0000313" key="7">
    <source>
        <dbReference type="Proteomes" id="UP000562352"/>
    </source>
</evidence>
<dbReference type="Pfam" id="PF00440">
    <property type="entry name" value="TetR_N"/>
    <property type="match status" value="1"/>
</dbReference>
<reference evidence="6 7" key="1">
    <citation type="submission" date="2020-08" db="EMBL/GenBank/DDBJ databases">
        <title>Genomic Encyclopedia of Type Strains, Phase III (KMG-III): the genomes of soil and plant-associated and newly described type strains.</title>
        <authorList>
            <person name="Whitman W."/>
        </authorList>
    </citation>
    <scope>NUCLEOTIDE SEQUENCE [LARGE SCALE GENOMIC DNA]</scope>
    <source>
        <strain evidence="6 7">CECT 3303</strain>
    </source>
</reference>
<proteinExistence type="predicted"/>
<keyword evidence="3" id="KW-0804">Transcription</keyword>
<dbReference type="InterPro" id="IPR050109">
    <property type="entry name" value="HTH-type_TetR-like_transc_reg"/>
</dbReference>
<dbReference type="GO" id="GO:0000976">
    <property type="term" value="F:transcription cis-regulatory region binding"/>
    <property type="evidence" value="ECO:0007669"/>
    <property type="project" value="TreeGrafter"/>
</dbReference>
<feature type="DNA-binding region" description="H-T-H motif" evidence="4">
    <location>
        <begin position="39"/>
        <end position="58"/>
    </location>
</feature>
<dbReference type="SUPFAM" id="SSF46689">
    <property type="entry name" value="Homeodomain-like"/>
    <property type="match status" value="1"/>
</dbReference>
<dbReference type="RefSeq" id="WP_184948472.1">
    <property type="nucleotide sequence ID" value="NZ_BAAAWZ010000005.1"/>
</dbReference>
<feature type="domain" description="HTH tetR-type" evidence="5">
    <location>
        <begin position="17"/>
        <end position="76"/>
    </location>
</feature>
<dbReference type="AlphaFoldDB" id="A0A841DCA9"/>
<evidence type="ECO:0000256" key="1">
    <source>
        <dbReference type="ARBA" id="ARBA00023015"/>
    </source>
</evidence>
<keyword evidence="1" id="KW-0805">Transcription regulation</keyword>
<dbReference type="InterPro" id="IPR001647">
    <property type="entry name" value="HTH_TetR"/>
</dbReference>
<keyword evidence="7" id="KW-1185">Reference proteome</keyword>
<dbReference type="PANTHER" id="PTHR30055:SF234">
    <property type="entry name" value="HTH-TYPE TRANSCRIPTIONAL REGULATOR BETI"/>
    <property type="match status" value="1"/>
</dbReference>
<comment type="caution">
    <text evidence="6">The sequence shown here is derived from an EMBL/GenBank/DDBJ whole genome shotgun (WGS) entry which is preliminary data.</text>
</comment>
<evidence type="ECO:0000256" key="4">
    <source>
        <dbReference type="PROSITE-ProRule" id="PRU00335"/>
    </source>
</evidence>
<dbReference type="Proteomes" id="UP000562352">
    <property type="component" value="Unassembled WGS sequence"/>
</dbReference>
<dbReference type="InterPro" id="IPR049445">
    <property type="entry name" value="TetR_SbtR-like_C"/>
</dbReference>
<dbReference type="SUPFAM" id="SSF48498">
    <property type="entry name" value="Tetracyclin repressor-like, C-terminal domain"/>
    <property type="match status" value="1"/>
</dbReference>
<dbReference type="Pfam" id="PF21597">
    <property type="entry name" value="TetR_C_43"/>
    <property type="match status" value="1"/>
</dbReference>
<keyword evidence="2 4" id="KW-0238">DNA-binding</keyword>
<dbReference type="GO" id="GO:0003700">
    <property type="term" value="F:DNA-binding transcription factor activity"/>
    <property type="evidence" value="ECO:0007669"/>
    <property type="project" value="TreeGrafter"/>
</dbReference>
<dbReference type="PRINTS" id="PR00455">
    <property type="entry name" value="HTHTETR"/>
</dbReference>
<evidence type="ECO:0000259" key="5">
    <source>
        <dbReference type="PROSITE" id="PS50977"/>
    </source>
</evidence>
<gene>
    <name evidence="6" type="ORF">FHS22_007074</name>
</gene>
<dbReference type="PROSITE" id="PS50977">
    <property type="entry name" value="HTH_TETR_2"/>
    <property type="match status" value="1"/>
</dbReference>
<dbReference type="InterPro" id="IPR036271">
    <property type="entry name" value="Tet_transcr_reg_TetR-rel_C_sf"/>
</dbReference>
<name>A0A841DCA9_PLAVE</name>
<evidence type="ECO:0000313" key="6">
    <source>
        <dbReference type="EMBL" id="MBB5967761.1"/>
    </source>
</evidence>
<evidence type="ECO:0000256" key="3">
    <source>
        <dbReference type="ARBA" id="ARBA00023163"/>
    </source>
</evidence>
<dbReference type="InterPro" id="IPR009057">
    <property type="entry name" value="Homeodomain-like_sf"/>
</dbReference>
<dbReference type="Gene3D" id="1.10.357.10">
    <property type="entry name" value="Tetracycline Repressor, domain 2"/>
    <property type="match status" value="1"/>
</dbReference>
<dbReference type="EMBL" id="JACHJJ010000038">
    <property type="protein sequence ID" value="MBB5967761.1"/>
    <property type="molecule type" value="Genomic_DNA"/>
</dbReference>